<dbReference type="InterPro" id="IPR002123">
    <property type="entry name" value="Plipid/glycerol_acylTrfase"/>
</dbReference>
<keyword evidence="8" id="KW-0472">Membrane</keyword>
<dbReference type="PANTHER" id="PTHR10434:SF64">
    <property type="entry name" value="1-ACYL-SN-GLYCEROL-3-PHOSPHATE ACYLTRANSFERASE-RELATED"/>
    <property type="match status" value="1"/>
</dbReference>
<keyword evidence="4 7" id="KW-0808">Transferase</keyword>
<keyword evidence="8" id="KW-1133">Transmembrane helix</keyword>
<keyword evidence="3 7" id="KW-0444">Lipid biosynthesis</keyword>
<sequence>MCNIVMRSFIFYPGIILALIITNLYRIKINILTKKGDLKKREAYIHKVTTQWAKFVMKLSGAKITIVGEENIPKDQTVLFIANHQSNFDIPLIMSSIDVPKGFIAKKELEKWPMISTWMKYINCIFMDRSNLRKSAEAIVEGAKLLKNGYSMVIFPEGTRSKGGPVEDFKAGSFKLATKSKCPIVPVTIDGTYKLLEANKNWIKADNVRLIIHPPIDVTSLSKEESENLHNTVRSIISKDCKTI</sequence>
<evidence type="ECO:0000256" key="5">
    <source>
        <dbReference type="ARBA" id="ARBA00023098"/>
    </source>
</evidence>
<evidence type="ECO:0000256" key="4">
    <source>
        <dbReference type="ARBA" id="ARBA00022679"/>
    </source>
</evidence>
<dbReference type="SMART" id="SM00563">
    <property type="entry name" value="PlsC"/>
    <property type="match status" value="1"/>
</dbReference>
<dbReference type="Proteomes" id="UP000238081">
    <property type="component" value="Unassembled WGS sequence"/>
</dbReference>
<accession>A0A2S7FD37</accession>
<keyword evidence="6 7" id="KW-0012">Acyltransferase</keyword>
<gene>
    <name evidence="10" type="ORF">AWN73_10895</name>
</gene>
<comment type="pathway">
    <text evidence="1">Lipid metabolism.</text>
</comment>
<keyword evidence="7" id="KW-0594">Phospholipid biosynthesis</keyword>
<dbReference type="EC" id="2.3.1.51" evidence="7"/>
<dbReference type="Pfam" id="PF01553">
    <property type="entry name" value="Acyltransferase"/>
    <property type="match status" value="1"/>
</dbReference>
<evidence type="ECO:0000256" key="7">
    <source>
        <dbReference type="RuleBase" id="RU361267"/>
    </source>
</evidence>
<protein>
    <recommendedName>
        <fullName evidence="7">1-acyl-sn-glycerol-3-phosphate acyltransferase</fullName>
        <ecNumber evidence="7">2.3.1.51</ecNumber>
    </recommendedName>
</protein>
<dbReference type="NCBIfam" id="TIGR00530">
    <property type="entry name" value="AGP_acyltrn"/>
    <property type="match status" value="1"/>
</dbReference>
<proteinExistence type="inferred from homology"/>
<dbReference type="CDD" id="cd07989">
    <property type="entry name" value="LPLAT_AGPAT-like"/>
    <property type="match status" value="1"/>
</dbReference>
<evidence type="ECO:0000256" key="2">
    <source>
        <dbReference type="ARBA" id="ARBA00008655"/>
    </source>
</evidence>
<keyword evidence="7" id="KW-1208">Phospholipid metabolism</keyword>
<evidence type="ECO:0000256" key="3">
    <source>
        <dbReference type="ARBA" id="ARBA00022516"/>
    </source>
</evidence>
<keyword evidence="5 7" id="KW-0443">Lipid metabolism</keyword>
<feature type="transmembrane region" description="Helical" evidence="8">
    <location>
        <begin position="6"/>
        <end position="25"/>
    </location>
</feature>
<evidence type="ECO:0000256" key="1">
    <source>
        <dbReference type="ARBA" id="ARBA00005189"/>
    </source>
</evidence>
<dbReference type="GO" id="GO:0016020">
    <property type="term" value="C:membrane"/>
    <property type="evidence" value="ECO:0007669"/>
    <property type="project" value="InterPro"/>
</dbReference>
<organism evidence="10 11">
    <name type="scientific">Clostridium butyricum</name>
    <dbReference type="NCBI Taxonomy" id="1492"/>
    <lineage>
        <taxon>Bacteria</taxon>
        <taxon>Bacillati</taxon>
        <taxon>Bacillota</taxon>
        <taxon>Clostridia</taxon>
        <taxon>Eubacteriales</taxon>
        <taxon>Clostridiaceae</taxon>
        <taxon>Clostridium</taxon>
    </lineage>
</organism>
<keyword evidence="8" id="KW-0812">Transmembrane</keyword>
<evidence type="ECO:0000259" key="9">
    <source>
        <dbReference type="SMART" id="SM00563"/>
    </source>
</evidence>
<comment type="caution">
    <text evidence="10">The sequence shown here is derived from an EMBL/GenBank/DDBJ whole genome shotgun (WGS) entry which is preliminary data.</text>
</comment>
<comment type="domain">
    <text evidence="7">The HXXXXD motif is essential for acyltransferase activity and may constitute the binding site for the phosphate moiety of the glycerol-3-phosphate.</text>
</comment>
<evidence type="ECO:0000256" key="8">
    <source>
        <dbReference type="SAM" id="Phobius"/>
    </source>
</evidence>
<dbReference type="PANTHER" id="PTHR10434">
    <property type="entry name" value="1-ACYL-SN-GLYCEROL-3-PHOSPHATE ACYLTRANSFERASE"/>
    <property type="match status" value="1"/>
</dbReference>
<comment type="catalytic activity">
    <reaction evidence="7">
        <text>a 1-acyl-sn-glycero-3-phosphate + an acyl-CoA = a 1,2-diacyl-sn-glycero-3-phosphate + CoA</text>
        <dbReference type="Rhea" id="RHEA:19709"/>
        <dbReference type="ChEBI" id="CHEBI:57287"/>
        <dbReference type="ChEBI" id="CHEBI:57970"/>
        <dbReference type="ChEBI" id="CHEBI:58342"/>
        <dbReference type="ChEBI" id="CHEBI:58608"/>
        <dbReference type="EC" id="2.3.1.51"/>
    </reaction>
</comment>
<comment type="similarity">
    <text evidence="2 7">Belongs to the 1-acyl-sn-glycerol-3-phosphate acyltransferase family.</text>
</comment>
<dbReference type="GO" id="GO:0006654">
    <property type="term" value="P:phosphatidic acid biosynthetic process"/>
    <property type="evidence" value="ECO:0007669"/>
    <property type="project" value="TreeGrafter"/>
</dbReference>
<dbReference type="InterPro" id="IPR004552">
    <property type="entry name" value="AGP_acyltrans"/>
</dbReference>
<dbReference type="AlphaFoldDB" id="A0A2S7FD37"/>
<dbReference type="EMBL" id="LRDH01000095">
    <property type="protein sequence ID" value="PPV16045.1"/>
    <property type="molecule type" value="Genomic_DNA"/>
</dbReference>
<dbReference type="SUPFAM" id="SSF69593">
    <property type="entry name" value="Glycerol-3-phosphate (1)-acyltransferase"/>
    <property type="match status" value="1"/>
</dbReference>
<feature type="domain" description="Phospholipid/glycerol acyltransferase" evidence="9">
    <location>
        <begin position="78"/>
        <end position="192"/>
    </location>
</feature>
<reference evidence="10 11" key="1">
    <citation type="submission" date="2016-01" db="EMBL/GenBank/DDBJ databases">
        <title>Characterization of the Clostridium difficile lineages that are prevalent in Hong Kong and China.</title>
        <authorList>
            <person name="Kwok J.S.-L."/>
            <person name="Lam W.-Y."/>
            <person name="Ip M."/>
            <person name="Chan T.-F."/>
            <person name="Hawkey P.M."/>
            <person name="Tsui S.K.-W."/>
        </authorList>
    </citation>
    <scope>NUCLEOTIDE SEQUENCE [LARGE SCALE GENOMIC DNA]</scope>
    <source>
        <strain evidence="10 11">300064</strain>
    </source>
</reference>
<evidence type="ECO:0000313" key="10">
    <source>
        <dbReference type="EMBL" id="PPV16045.1"/>
    </source>
</evidence>
<evidence type="ECO:0000256" key="6">
    <source>
        <dbReference type="ARBA" id="ARBA00023315"/>
    </source>
</evidence>
<dbReference type="GO" id="GO:0003841">
    <property type="term" value="F:1-acylglycerol-3-phosphate O-acyltransferase activity"/>
    <property type="evidence" value="ECO:0007669"/>
    <property type="project" value="UniProtKB-UniRule"/>
</dbReference>
<name>A0A2S7FD37_CLOBU</name>
<evidence type="ECO:0000313" key="11">
    <source>
        <dbReference type="Proteomes" id="UP000238081"/>
    </source>
</evidence>